<accession>A0A9W5VPH2</accession>
<evidence type="ECO:0000313" key="1">
    <source>
        <dbReference type="EMBL" id="EOQ00986.1"/>
    </source>
</evidence>
<sequence length="63" mass="7471">MRPTRLQRIIATVQYILTYQSGTCEDDIVDQVRELLSHEEIEYRAYTIDDDNWIIETGCHLLN</sequence>
<gene>
    <name evidence="1" type="ORF">IKC_06184</name>
</gene>
<organism evidence="1 2">
    <name type="scientific">Bacillus cereus VD184</name>
    <dbReference type="NCBI Taxonomy" id="1053242"/>
    <lineage>
        <taxon>Bacteria</taxon>
        <taxon>Bacillati</taxon>
        <taxon>Bacillota</taxon>
        <taxon>Bacilli</taxon>
        <taxon>Bacillales</taxon>
        <taxon>Bacillaceae</taxon>
        <taxon>Bacillus</taxon>
        <taxon>Bacillus cereus group</taxon>
    </lineage>
</organism>
<proteinExistence type="predicted"/>
<name>A0A9W5VPH2_BACCE</name>
<reference evidence="1 2" key="1">
    <citation type="submission" date="2012-12" db="EMBL/GenBank/DDBJ databases">
        <title>The Genome Sequence of Bacillus cereus VD184.</title>
        <authorList>
            <consortium name="The Broad Institute Genome Sequencing Platform"/>
            <consortium name="The Broad Institute Genome Sequencing Center for Infectious Disease"/>
            <person name="Feldgarden M."/>
            <person name="Van der Auwera G.A."/>
            <person name="Mahillon J."/>
            <person name="Duprez V."/>
            <person name="Timmery S."/>
            <person name="Mattelet C."/>
            <person name="Dierick K."/>
            <person name="Sun M."/>
            <person name="Yu Z."/>
            <person name="Zhu L."/>
            <person name="Hu X."/>
            <person name="Shank E.B."/>
            <person name="Swiecicka I."/>
            <person name="Hansen B.M."/>
            <person name="Andrup L."/>
            <person name="Walker B."/>
            <person name="Young S.K."/>
            <person name="Zeng Q."/>
            <person name="Gargeya S."/>
            <person name="Fitzgerald M."/>
            <person name="Haas B."/>
            <person name="Abouelleil A."/>
            <person name="Alvarado L."/>
            <person name="Arachchi H.M."/>
            <person name="Berlin A.M."/>
            <person name="Chapman S.B."/>
            <person name="Dewar J."/>
            <person name="Goldberg J."/>
            <person name="Griggs A."/>
            <person name="Gujja S."/>
            <person name="Hansen M."/>
            <person name="Howarth C."/>
            <person name="Imamovic A."/>
            <person name="Larimer J."/>
            <person name="McCowan C."/>
            <person name="Murphy C."/>
            <person name="Neiman D."/>
            <person name="Pearson M."/>
            <person name="Priest M."/>
            <person name="Roberts A."/>
            <person name="Saif S."/>
            <person name="Shea T."/>
            <person name="Sisk P."/>
            <person name="Sykes S."/>
            <person name="Wortman J."/>
            <person name="Nusbaum C."/>
            <person name="Birren B."/>
        </authorList>
    </citation>
    <scope>NUCLEOTIDE SEQUENCE [LARGE SCALE GENOMIC DNA]</scope>
    <source>
        <strain evidence="1 2">VD184</strain>
    </source>
</reference>
<dbReference type="EMBL" id="AHFK01000113">
    <property type="protein sequence ID" value="EOQ00986.1"/>
    <property type="molecule type" value="Genomic_DNA"/>
</dbReference>
<dbReference type="Proteomes" id="UP000014028">
    <property type="component" value="Unassembled WGS sequence"/>
</dbReference>
<comment type="caution">
    <text evidence="1">The sequence shown here is derived from an EMBL/GenBank/DDBJ whole genome shotgun (WGS) entry which is preliminary data.</text>
</comment>
<evidence type="ECO:0000313" key="2">
    <source>
        <dbReference type="Proteomes" id="UP000014028"/>
    </source>
</evidence>
<dbReference type="AlphaFoldDB" id="A0A9W5VPH2"/>
<protein>
    <submittedName>
        <fullName evidence="1">Uncharacterized protein</fullName>
    </submittedName>
</protein>